<dbReference type="EMBL" id="CP104067">
    <property type="protein sequence ID" value="WAH44616.1"/>
    <property type="molecule type" value="Genomic_DNA"/>
</dbReference>
<evidence type="ECO:0000256" key="7">
    <source>
        <dbReference type="ARBA" id="ARBA00023136"/>
    </source>
</evidence>
<dbReference type="PROSITE" id="PS50850">
    <property type="entry name" value="MFS"/>
    <property type="match status" value="1"/>
</dbReference>
<feature type="transmembrane region" description="Helical" evidence="10">
    <location>
        <begin position="256"/>
        <end position="280"/>
    </location>
</feature>
<feature type="transmembrane region" description="Helical" evidence="10">
    <location>
        <begin position="107"/>
        <end position="128"/>
    </location>
</feature>
<dbReference type="PRINTS" id="PR00171">
    <property type="entry name" value="SUGRTRNSPORT"/>
</dbReference>
<evidence type="ECO:0000256" key="5">
    <source>
        <dbReference type="ARBA" id="ARBA00022692"/>
    </source>
</evidence>
<feature type="transmembrane region" description="Helical" evidence="10">
    <location>
        <begin position="351"/>
        <end position="378"/>
    </location>
</feature>
<evidence type="ECO:0000256" key="3">
    <source>
        <dbReference type="ARBA" id="ARBA00022448"/>
    </source>
</evidence>
<dbReference type="InterPro" id="IPR005828">
    <property type="entry name" value="MFS_sugar_transport-like"/>
</dbReference>
<dbReference type="PROSITE" id="PS00216">
    <property type="entry name" value="SUGAR_TRANSPORT_1"/>
    <property type="match status" value="1"/>
</dbReference>
<dbReference type="Pfam" id="PF00083">
    <property type="entry name" value="Sugar_tr"/>
    <property type="match status" value="1"/>
</dbReference>
<keyword evidence="4" id="KW-1003">Cell membrane</keyword>
<dbReference type="Proteomes" id="UP001164761">
    <property type="component" value="Chromosome"/>
</dbReference>
<accession>A0ABY6ZR34</accession>
<dbReference type="PANTHER" id="PTHR48020:SF12">
    <property type="entry name" value="PROTON MYO-INOSITOL COTRANSPORTER"/>
    <property type="match status" value="1"/>
</dbReference>
<feature type="transmembrane region" description="Helical" evidence="10">
    <location>
        <begin position="47"/>
        <end position="70"/>
    </location>
</feature>
<feature type="coiled-coil region" evidence="9">
    <location>
        <begin position="213"/>
        <end position="240"/>
    </location>
</feature>
<dbReference type="InterPro" id="IPR050814">
    <property type="entry name" value="Myo-inositol_Transporter"/>
</dbReference>
<evidence type="ECO:0000256" key="9">
    <source>
        <dbReference type="SAM" id="Coils"/>
    </source>
</evidence>
<keyword evidence="5 10" id="KW-0812">Transmembrane</keyword>
<feature type="transmembrane region" description="Helical" evidence="10">
    <location>
        <begin position="419"/>
        <end position="436"/>
    </location>
</feature>
<dbReference type="NCBIfam" id="TIGR00879">
    <property type="entry name" value="SP"/>
    <property type="match status" value="1"/>
</dbReference>
<evidence type="ECO:0000256" key="8">
    <source>
        <dbReference type="RuleBase" id="RU003346"/>
    </source>
</evidence>
<organism evidence="12 13">
    <name type="scientific">Alicyclobacillus fastidiosus</name>
    <dbReference type="NCBI Taxonomy" id="392011"/>
    <lineage>
        <taxon>Bacteria</taxon>
        <taxon>Bacillati</taxon>
        <taxon>Bacillota</taxon>
        <taxon>Bacilli</taxon>
        <taxon>Bacillales</taxon>
        <taxon>Alicyclobacillaceae</taxon>
        <taxon>Alicyclobacillus</taxon>
    </lineage>
</organism>
<dbReference type="InterPro" id="IPR005829">
    <property type="entry name" value="Sugar_transporter_CS"/>
</dbReference>
<feature type="transmembrane region" description="Helical" evidence="10">
    <location>
        <begin position="172"/>
        <end position="194"/>
    </location>
</feature>
<dbReference type="PANTHER" id="PTHR48020">
    <property type="entry name" value="PROTON MYO-INOSITOL COTRANSPORTER"/>
    <property type="match status" value="1"/>
</dbReference>
<keyword evidence="7 10" id="KW-0472">Membrane</keyword>
<dbReference type="InterPro" id="IPR003663">
    <property type="entry name" value="Sugar/inositol_transpt"/>
</dbReference>
<dbReference type="InterPro" id="IPR047984">
    <property type="entry name" value="XylE-like"/>
</dbReference>
<feature type="transmembrane region" description="Helical" evidence="10">
    <location>
        <begin position="324"/>
        <end position="345"/>
    </location>
</feature>
<evidence type="ECO:0000256" key="4">
    <source>
        <dbReference type="ARBA" id="ARBA00022475"/>
    </source>
</evidence>
<keyword evidence="6 10" id="KW-1133">Transmembrane helix</keyword>
<feature type="transmembrane region" description="Helical" evidence="10">
    <location>
        <begin position="9"/>
        <end position="27"/>
    </location>
</feature>
<feature type="transmembrane region" description="Helical" evidence="10">
    <location>
        <begin position="82"/>
        <end position="101"/>
    </location>
</feature>
<evidence type="ECO:0000256" key="1">
    <source>
        <dbReference type="ARBA" id="ARBA00004651"/>
    </source>
</evidence>
<evidence type="ECO:0000256" key="10">
    <source>
        <dbReference type="SAM" id="Phobius"/>
    </source>
</evidence>
<dbReference type="Gene3D" id="1.20.1250.20">
    <property type="entry name" value="MFS general substrate transporter like domains"/>
    <property type="match status" value="1"/>
</dbReference>
<keyword evidence="9" id="KW-0175">Coiled coil</keyword>
<dbReference type="PROSITE" id="PS00217">
    <property type="entry name" value="SUGAR_TRANSPORT_2"/>
    <property type="match status" value="1"/>
</dbReference>
<proteinExistence type="inferred from homology"/>
<feature type="transmembrane region" description="Helical" evidence="10">
    <location>
        <begin position="390"/>
        <end position="413"/>
    </location>
</feature>
<feature type="domain" description="Major facilitator superfamily (MFS) profile" evidence="11">
    <location>
        <begin position="14"/>
        <end position="444"/>
    </location>
</feature>
<keyword evidence="13" id="KW-1185">Reference proteome</keyword>
<keyword evidence="3 8" id="KW-0813">Transport</keyword>
<sequence>MSTQKTPQAVLRAVTWFSTFGALLFGYDTGFLNGALPYMSKPGQLNLNAFTEGIVTSSLLFGAALGAVLGGRLSDRIGRRKVILYLSIWFFVAALGCTLAPDAGVMIAFRFVLGIAVGCASVVVPTFLAEMSTAERRGRVVNNNELMIVSGQLAAFVVNGIISNTLGDHGDVWRYMLAVATIPAIVLWFGMLIVPESPRWLASKGRMGEALSILKQIRDEAQANAELQEIKNNLAEESSMKRATFKDLGIPWIRRLVFIGIGIAFVQQITGVNSIMYYGTEILQSSGFGTKAAVIGNIANGVISVLATFVGFWLLRKVNRRKMLIGGQIGIIASLCLIALFSHLLAGTGELPFIVLLLTVTFLAFQQGAVSPVTWVLLAEIFPTRLRGLAMGFVTFFLWIVDFFVGLLFPIMLSHLGLTYSYMVFVVLNIVAVLLMKKYAPETRGYSLEKLEHKFRNYNAPTKSMDEEANAFPSTR</sequence>
<feature type="transmembrane region" description="Helical" evidence="10">
    <location>
        <begin position="148"/>
        <end position="166"/>
    </location>
</feature>
<name>A0ABY6ZR34_9BACL</name>
<reference evidence="12" key="1">
    <citation type="submission" date="2022-08" db="EMBL/GenBank/DDBJ databases">
        <title>Alicyclobacillus fastidiosus DSM 17978, complete genome.</title>
        <authorList>
            <person name="Wang Q."/>
            <person name="Cai R."/>
            <person name="Wang Z."/>
        </authorList>
    </citation>
    <scope>NUCLEOTIDE SEQUENCE</scope>
    <source>
        <strain evidence="12">DSM 17978</strain>
    </source>
</reference>
<gene>
    <name evidence="12" type="ORF">NZD89_14270</name>
</gene>
<dbReference type="InterPro" id="IPR036259">
    <property type="entry name" value="MFS_trans_sf"/>
</dbReference>
<dbReference type="RefSeq" id="WP_268008494.1">
    <property type="nucleotide sequence ID" value="NZ_BSUT01000001.1"/>
</dbReference>
<dbReference type="InterPro" id="IPR020846">
    <property type="entry name" value="MFS_dom"/>
</dbReference>
<comment type="subcellular location">
    <subcellularLocation>
        <location evidence="1">Cell membrane</location>
        <topology evidence="1">Multi-pass membrane protein</topology>
    </subcellularLocation>
</comment>
<evidence type="ECO:0000313" key="13">
    <source>
        <dbReference type="Proteomes" id="UP001164761"/>
    </source>
</evidence>
<evidence type="ECO:0000256" key="6">
    <source>
        <dbReference type="ARBA" id="ARBA00022989"/>
    </source>
</evidence>
<feature type="transmembrane region" description="Helical" evidence="10">
    <location>
        <begin position="292"/>
        <end position="315"/>
    </location>
</feature>
<comment type="similarity">
    <text evidence="2 8">Belongs to the major facilitator superfamily. Sugar transporter (TC 2.A.1.1) family.</text>
</comment>
<protein>
    <submittedName>
        <fullName evidence="12">Sugar porter family MFS transporter</fullName>
    </submittedName>
</protein>
<dbReference type="SUPFAM" id="SSF103473">
    <property type="entry name" value="MFS general substrate transporter"/>
    <property type="match status" value="1"/>
</dbReference>
<evidence type="ECO:0000259" key="11">
    <source>
        <dbReference type="PROSITE" id="PS50850"/>
    </source>
</evidence>
<evidence type="ECO:0000313" key="12">
    <source>
        <dbReference type="EMBL" id="WAH44616.1"/>
    </source>
</evidence>
<evidence type="ECO:0000256" key="2">
    <source>
        <dbReference type="ARBA" id="ARBA00010992"/>
    </source>
</evidence>
<dbReference type="CDD" id="cd17359">
    <property type="entry name" value="MFS_XylE_like"/>
    <property type="match status" value="1"/>
</dbReference>